<dbReference type="OrthoDB" id="3989267at2"/>
<organism evidence="1 2">
    <name type="scientific">Streptomyces inhibens</name>
    <dbReference type="NCBI Taxonomy" id="2293571"/>
    <lineage>
        <taxon>Bacteria</taxon>
        <taxon>Bacillati</taxon>
        <taxon>Actinomycetota</taxon>
        <taxon>Actinomycetes</taxon>
        <taxon>Kitasatosporales</taxon>
        <taxon>Streptomycetaceae</taxon>
        <taxon>Streptomyces</taxon>
    </lineage>
</organism>
<evidence type="ECO:0000313" key="2">
    <source>
        <dbReference type="Proteomes" id="UP000262477"/>
    </source>
</evidence>
<protein>
    <submittedName>
        <fullName evidence="1">Uncharacterized protein</fullName>
    </submittedName>
</protein>
<gene>
    <name evidence="1" type="ORF">DY245_14805</name>
</gene>
<dbReference type="AlphaFoldDB" id="A0A371Q4P0"/>
<comment type="caution">
    <text evidence="1">The sequence shown here is derived from an EMBL/GenBank/DDBJ whole genome shotgun (WGS) entry which is preliminary data.</text>
</comment>
<reference evidence="1 2" key="1">
    <citation type="submission" date="2018-08" db="EMBL/GenBank/DDBJ databases">
        <title>Streptomyces NEAU-D10 sp. nov., a novel Actinomycete isolated from soil.</title>
        <authorList>
            <person name="Jin L."/>
        </authorList>
    </citation>
    <scope>NUCLEOTIDE SEQUENCE [LARGE SCALE GENOMIC DNA]</scope>
    <source>
        <strain evidence="1 2">NEAU-D10</strain>
    </source>
</reference>
<proteinExistence type="predicted"/>
<accession>A0A371Q4P0</accession>
<dbReference type="Proteomes" id="UP000262477">
    <property type="component" value="Unassembled WGS sequence"/>
</dbReference>
<dbReference type="EMBL" id="QUAC01000116">
    <property type="protein sequence ID" value="REK89632.1"/>
    <property type="molecule type" value="Genomic_DNA"/>
</dbReference>
<sequence>MTAQGQQCDFLVLQEQDRAEHIPTKKELADAEKYSWTRIPRYDYSPADRLRIRINGGQPHRASEWADTATRPLEDQLAEIVQEVGLRGEAAERKRLADLEAARQKRLRWEAAKRQAEIDYAEAYRVQHLESQEAAWRHATRLAEYLSALRRHAETLPAGEEKSAVEVWITWAATHVQRLNPLSGTPRLPDIPDPRPEDLKPFMRGWSPYGPTY</sequence>
<evidence type="ECO:0000313" key="1">
    <source>
        <dbReference type="EMBL" id="REK89632.1"/>
    </source>
</evidence>
<keyword evidence="2" id="KW-1185">Reference proteome</keyword>
<name>A0A371Q4P0_STRIH</name>